<dbReference type="RefSeq" id="WP_064283089.1">
    <property type="nucleotide sequence ID" value="NZ_LWCS01000032.1"/>
</dbReference>
<gene>
    <name evidence="1" type="ORF">A4X20_06815</name>
</gene>
<sequence length="330" mass="36948">MYEHVVFDVTSQSPTLDHYRRDWRPDSAPGLCGIWLGGVVSDSEGNDYWGVRGCDDFVPGMTHVVSPICGFRSLHKGMEVDAKHLFSEYSTLDWFEPMQLRDDGRSTQLTYQSGRIERDADGFHWYDASNRWELHGQTVSDIVFTHVPTQEGIGADVCYRHELMYAKGKVNGAEVSGYAHQDFAYGPESSIYTELPIVRHLQGMWVSWLHEFADGEFGGGSFWQGREGVLFGPGYQLKDGVTTTHKDVVAKPSFSERGRLIGLDVSMGSDFYTMSFDASGSPLHTFGPLLSSSSGKGIARSWCWTEYGGNMITPELMDMANTVYALARRR</sequence>
<protein>
    <recommendedName>
        <fullName evidence="3">AttH domain-containing protein</fullName>
    </recommendedName>
</protein>
<dbReference type="AlphaFoldDB" id="A0A178LSB8"/>
<evidence type="ECO:0008006" key="3">
    <source>
        <dbReference type="Google" id="ProtNLM"/>
    </source>
</evidence>
<evidence type="ECO:0000313" key="2">
    <source>
        <dbReference type="Proteomes" id="UP000078396"/>
    </source>
</evidence>
<organism evidence="1 2">
    <name type="scientific">Mycolicibacterium iranicum</name>
    <name type="common">Mycobacterium iranicum</name>
    <dbReference type="NCBI Taxonomy" id="912594"/>
    <lineage>
        <taxon>Bacteria</taxon>
        <taxon>Bacillati</taxon>
        <taxon>Actinomycetota</taxon>
        <taxon>Actinomycetes</taxon>
        <taxon>Mycobacteriales</taxon>
        <taxon>Mycobacteriaceae</taxon>
        <taxon>Mycolicibacterium</taxon>
    </lineage>
</organism>
<dbReference type="OrthoDB" id="4685828at2"/>
<reference evidence="1 2" key="1">
    <citation type="submission" date="2016-04" db="EMBL/GenBank/DDBJ databases">
        <title>Draft Genome Sequences of Staphylococcus capitis Strain H36, S. capitis Strain H65, S. cohnii Strain H62, S. hominis Strain H69, Mycobacterium iranicum Strain H39, Plantibacter sp. Strain H53, Pseudomonas oryzihabitans Strain H72, and Microbacterium sp. Strain H83, isolated from residential settings.</title>
        <authorList>
            <person name="Lymperopoulou D."/>
            <person name="Adams R.I."/>
            <person name="Lindow S."/>
            <person name="Coil D.A."/>
            <person name="Jospin G."/>
            <person name="Eisen J.A."/>
        </authorList>
    </citation>
    <scope>NUCLEOTIDE SEQUENCE [LARGE SCALE GENOMIC DNA]</scope>
    <source>
        <strain evidence="1 2">H39</strain>
    </source>
</reference>
<dbReference type="Proteomes" id="UP000078396">
    <property type="component" value="Unassembled WGS sequence"/>
</dbReference>
<proteinExistence type="predicted"/>
<dbReference type="EMBL" id="LWCS01000032">
    <property type="protein sequence ID" value="OAN36888.1"/>
    <property type="molecule type" value="Genomic_DNA"/>
</dbReference>
<comment type="caution">
    <text evidence="1">The sequence shown here is derived from an EMBL/GenBank/DDBJ whole genome shotgun (WGS) entry which is preliminary data.</text>
</comment>
<evidence type="ECO:0000313" key="1">
    <source>
        <dbReference type="EMBL" id="OAN36888.1"/>
    </source>
</evidence>
<name>A0A178LSB8_MYCIR</name>
<accession>A0A178LSB8</accession>